<protein>
    <submittedName>
        <fullName evidence="3">Flagellar hook-length control protein</fullName>
    </submittedName>
</protein>
<dbReference type="CDD" id="cd17470">
    <property type="entry name" value="T3SS_Flik_C"/>
    <property type="match status" value="1"/>
</dbReference>
<evidence type="ECO:0000256" key="1">
    <source>
        <dbReference type="SAM" id="MobiDB-lite"/>
    </source>
</evidence>
<proteinExistence type="predicted"/>
<evidence type="ECO:0000313" key="3">
    <source>
        <dbReference type="EMBL" id="ANU35806.1"/>
    </source>
</evidence>
<dbReference type="PANTHER" id="PTHR37533">
    <property type="entry name" value="FLAGELLAR HOOK-LENGTH CONTROL PROTEIN"/>
    <property type="match status" value="1"/>
</dbReference>
<dbReference type="PATRIC" id="fig|45658.7.peg.635"/>
<gene>
    <name evidence="3" type="ORF">VSVS05_00674</name>
</gene>
<evidence type="ECO:0000259" key="2">
    <source>
        <dbReference type="Pfam" id="PF02120"/>
    </source>
</evidence>
<dbReference type="STRING" id="45658.VSVS12_02299"/>
<reference evidence="3 4" key="1">
    <citation type="submission" date="2016-07" db="EMBL/GenBank/DDBJ databases">
        <title>Genome sequencing of Vibrio scophthalmi strain VS-05, an isolated from Paralichthys olivaceus.</title>
        <authorList>
            <person name="Han H.-J."/>
        </authorList>
    </citation>
    <scope>NUCLEOTIDE SEQUENCE [LARGE SCALE GENOMIC DNA]</scope>
    <source>
        <strain evidence="3 4">VS-05</strain>
    </source>
</reference>
<feature type="compositionally biased region" description="Polar residues" evidence="1">
    <location>
        <begin position="278"/>
        <end position="290"/>
    </location>
</feature>
<dbReference type="RefSeq" id="WP_065545138.1">
    <property type="nucleotide sequence ID" value="NZ_CP016414.1"/>
</dbReference>
<accession>A0A1C7F763</accession>
<dbReference type="InterPro" id="IPR021136">
    <property type="entry name" value="Flagellar_hook_control-like_C"/>
</dbReference>
<dbReference type="Proteomes" id="UP000092528">
    <property type="component" value="Chromosome 1"/>
</dbReference>
<organism evidence="3 4">
    <name type="scientific">Vibrio scophthalmi</name>
    <dbReference type="NCBI Taxonomy" id="45658"/>
    <lineage>
        <taxon>Bacteria</taxon>
        <taxon>Pseudomonadati</taxon>
        <taxon>Pseudomonadota</taxon>
        <taxon>Gammaproteobacteria</taxon>
        <taxon>Vibrionales</taxon>
        <taxon>Vibrionaceae</taxon>
        <taxon>Vibrio</taxon>
    </lineage>
</organism>
<feature type="domain" description="Flagellar hook-length control protein-like C-terminal" evidence="2">
    <location>
        <begin position="452"/>
        <end position="535"/>
    </location>
</feature>
<keyword evidence="3" id="KW-0282">Flagellum</keyword>
<dbReference type="AlphaFoldDB" id="A0A1C7F763"/>
<dbReference type="PANTHER" id="PTHR37533:SF2">
    <property type="entry name" value="FLAGELLAR HOOK-LENGTH CONTROL PROTEIN"/>
    <property type="match status" value="1"/>
</dbReference>
<dbReference type="InterPro" id="IPR038610">
    <property type="entry name" value="FliK-like_C_sf"/>
</dbReference>
<keyword evidence="3" id="KW-0966">Cell projection</keyword>
<feature type="compositionally biased region" description="Low complexity" evidence="1">
    <location>
        <begin position="527"/>
        <end position="543"/>
    </location>
</feature>
<dbReference type="Gene3D" id="3.30.750.140">
    <property type="match status" value="1"/>
</dbReference>
<keyword evidence="3" id="KW-0969">Cilium</keyword>
<dbReference type="InterPro" id="IPR052563">
    <property type="entry name" value="FliK"/>
</dbReference>
<sequence length="582" mass="60589">MNVNLSPSTEVTKATKGVVDGQATTTESSEDEGFFAKLAAFIKGESKADTTKADVAKGEAEAKVNAEVAADAEVEAASVTTEQGDEVMMLDDASSEQALLDGDALGTGEQQKAQKSATDDGEHNATSIPPQLEKFIEKPSSDSAQVEQALAENQQFLGRLDQSVKSLQAKDGKPLPPQDATALDADVELIDGQANLMTEAQAPIAGQSANVTEDDLGKIDSQNLSEQQKAELAALMGQTASQVQAETQDPATVDSVDNSVIAQDTEGKEKTEGAAIAWNSQASSQTSSGDTAKLGKEEVVLKGNAQSAAILQQAQNQSQHSAQTPAQTSAAQANNAAAASNGAINAAVLTPTAPMDASAAQQLQTVTAPVNSAAQAEQIMQAAMGLKGTAVAGKLASSADGQAPAGIEAALAQQLGQTAGAQGLNNQIRPEQVAQQPPMPLNREMASEQVAERVQMMLSKNLKNIDIRLDPPELGRMQIRMNMNGDGTNVHFTVANSQARDIVEQAMPRLREMLAQQGLQLGDTSVQQQASGQQQNGYAAANEGGFGQGSSDQHATSEENLEPDVKLDLNVATKRDGISYYA</sequence>
<feature type="region of interest" description="Disordered" evidence="1">
    <location>
        <begin position="312"/>
        <end position="334"/>
    </location>
</feature>
<dbReference type="EMBL" id="CP016414">
    <property type="protein sequence ID" value="ANU35806.1"/>
    <property type="molecule type" value="Genomic_DNA"/>
</dbReference>
<feature type="region of interest" description="Disordered" evidence="1">
    <location>
        <begin position="107"/>
        <end position="127"/>
    </location>
</feature>
<keyword evidence="4" id="KW-1185">Reference proteome</keyword>
<evidence type="ECO:0000313" key="4">
    <source>
        <dbReference type="Proteomes" id="UP000092528"/>
    </source>
</evidence>
<feature type="region of interest" description="Disordered" evidence="1">
    <location>
        <begin position="265"/>
        <end position="291"/>
    </location>
</feature>
<feature type="region of interest" description="Disordered" evidence="1">
    <location>
        <begin position="524"/>
        <end position="567"/>
    </location>
</feature>
<dbReference type="GeneID" id="96871329"/>
<dbReference type="Pfam" id="PF02120">
    <property type="entry name" value="Flg_hook"/>
    <property type="match status" value="1"/>
</dbReference>
<name>A0A1C7F763_9VIBR</name>